<keyword evidence="2" id="KW-1185">Reference proteome</keyword>
<reference evidence="1 2" key="1">
    <citation type="journal article" date="2021" name="Elife">
        <title>Chloroplast acquisition without the gene transfer in kleptoplastic sea slugs, Plakobranchus ocellatus.</title>
        <authorList>
            <person name="Maeda T."/>
            <person name="Takahashi S."/>
            <person name="Yoshida T."/>
            <person name="Shimamura S."/>
            <person name="Takaki Y."/>
            <person name="Nagai Y."/>
            <person name="Toyoda A."/>
            <person name="Suzuki Y."/>
            <person name="Arimoto A."/>
            <person name="Ishii H."/>
            <person name="Satoh N."/>
            <person name="Nishiyama T."/>
            <person name="Hasebe M."/>
            <person name="Maruyama T."/>
            <person name="Minagawa J."/>
            <person name="Obokata J."/>
            <person name="Shigenobu S."/>
        </authorList>
    </citation>
    <scope>NUCLEOTIDE SEQUENCE [LARGE SCALE GENOMIC DNA]</scope>
</reference>
<name>A0AAV4A4V7_9GAST</name>
<sequence length="120" mass="13749">MLTSTPFGKKIGTLRGQTSFTKYSLTWEKTSAKEVKEPVENGRRQCVGFAWATHGSPRATFIKNEEQLFCYACDSLYTVRHILIECPDFQVIRKNYCNETDMNRLFREVNASRTVGELGV</sequence>
<dbReference type="Proteomes" id="UP000735302">
    <property type="component" value="Unassembled WGS sequence"/>
</dbReference>
<comment type="caution">
    <text evidence="1">The sequence shown here is derived from an EMBL/GenBank/DDBJ whole genome shotgun (WGS) entry which is preliminary data.</text>
</comment>
<gene>
    <name evidence="1" type="ORF">PoB_002818600</name>
</gene>
<accession>A0AAV4A4V7</accession>
<evidence type="ECO:0000313" key="2">
    <source>
        <dbReference type="Proteomes" id="UP000735302"/>
    </source>
</evidence>
<dbReference type="AlphaFoldDB" id="A0AAV4A4V7"/>
<dbReference type="EMBL" id="BLXT01003538">
    <property type="protein sequence ID" value="GFO01681.1"/>
    <property type="molecule type" value="Genomic_DNA"/>
</dbReference>
<protein>
    <submittedName>
        <fullName evidence="1">Pol-like protein</fullName>
    </submittedName>
</protein>
<evidence type="ECO:0000313" key="1">
    <source>
        <dbReference type="EMBL" id="GFO01681.1"/>
    </source>
</evidence>
<organism evidence="1 2">
    <name type="scientific">Plakobranchus ocellatus</name>
    <dbReference type="NCBI Taxonomy" id="259542"/>
    <lineage>
        <taxon>Eukaryota</taxon>
        <taxon>Metazoa</taxon>
        <taxon>Spiralia</taxon>
        <taxon>Lophotrochozoa</taxon>
        <taxon>Mollusca</taxon>
        <taxon>Gastropoda</taxon>
        <taxon>Heterobranchia</taxon>
        <taxon>Euthyneura</taxon>
        <taxon>Panpulmonata</taxon>
        <taxon>Sacoglossa</taxon>
        <taxon>Placobranchoidea</taxon>
        <taxon>Plakobranchidae</taxon>
        <taxon>Plakobranchus</taxon>
    </lineage>
</organism>
<proteinExistence type="predicted"/>